<comment type="similarity">
    <text evidence="1">Belongs to the alpha-carbonic anhydrase family.</text>
</comment>
<evidence type="ECO:0000256" key="5">
    <source>
        <dbReference type="ARBA" id="ARBA00023239"/>
    </source>
</evidence>
<organism evidence="9 10">
    <name type="scientific">Actinokineospora spheciospongiae</name>
    <dbReference type="NCBI Taxonomy" id="909613"/>
    <lineage>
        <taxon>Bacteria</taxon>
        <taxon>Bacillati</taxon>
        <taxon>Actinomycetota</taxon>
        <taxon>Actinomycetes</taxon>
        <taxon>Pseudonocardiales</taxon>
        <taxon>Pseudonocardiaceae</taxon>
        <taxon>Actinokineospora</taxon>
    </lineage>
</organism>
<dbReference type="EC" id="4.2.1.1" evidence="2"/>
<evidence type="ECO:0000256" key="3">
    <source>
        <dbReference type="ARBA" id="ARBA00022723"/>
    </source>
</evidence>
<feature type="domain" description="Alpha-carbonic anhydrase" evidence="8">
    <location>
        <begin position="1"/>
        <end position="246"/>
    </location>
</feature>
<dbReference type="Pfam" id="PF00194">
    <property type="entry name" value="Carb_anhydrase"/>
    <property type="match status" value="1"/>
</dbReference>
<protein>
    <recommendedName>
        <fullName evidence="2">carbonic anhydrase</fullName>
        <ecNumber evidence="2">4.2.1.1</ecNumber>
    </recommendedName>
</protein>
<dbReference type="AlphaFoldDB" id="W7J5K9"/>
<feature type="signal peptide" evidence="7">
    <location>
        <begin position="1"/>
        <end position="32"/>
    </location>
</feature>
<dbReference type="CDD" id="cd03124">
    <property type="entry name" value="alpha_CA_prokaryotic_like"/>
    <property type="match status" value="1"/>
</dbReference>
<evidence type="ECO:0000256" key="1">
    <source>
        <dbReference type="ARBA" id="ARBA00010718"/>
    </source>
</evidence>
<dbReference type="PANTHER" id="PTHR18952">
    <property type="entry name" value="CARBONIC ANHYDRASE"/>
    <property type="match status" value="1"/>
</dbReference>
<evidence type="ECO:0000313" key="10">
    <source>
        <dbReference type="Proteomes" id="UP000019277"/>
    </source>
</evidence>
<dbReference type="EMBL" id="AYXG01000016">
    <property type="protein sequence ID" value="EWC64271.1"/>
    <property type="molecule type" value="Genomic_DNA"/>
</dbReference>
<dbReference type="eggNOG" id="COG3338">
    <property type="taxonomic scope" value="Bacteria"/>
</dbReference>
<keyword evidence="7" id="KW-0732">Signal</keyword>
<dbReference type="PANTHER" id="PTHR18952:SF265">
    <property type="entry name" value="CARBONIC ANHYDRASE"/>
    <property type="match status" value="1"/>
</dbReference>
<evidence type="ECO:0000256" key="2">
    <source>
        <dbReference type="ARBA" id="ARBA00012925"/>
    </source>
</evidence>
<evidence type="ECO:0000256" key="6">
    <source>
        <dbReference type="ARBA" id="ARBA00048348"/>
    </source>
</evidence>
<dbReference type="GO" id="GO:0004089">
    <property type="term" value="F:carbonate dehydratase activity"/>
    <property type="evidence" value="ECO:0007669"/>
    <property type="project" value="UniProtKB-EC"/>
</dbReference>
<dbReference type="STRING" id="909613.UO65_0394"/>
<name>W7J5K9_9PSEU</name>
<dbReference type="InterPro" id="IPR023561">
    <property type="entry name" value="Carbonic_anhydrase_a-class"/>
</dbReference>
<evidence type="ECO:0000256" key="7">
    <source>
        <dbReference type="SAM" id="SignalP"/>
    </source>
</evidence>
<sequence>MKWGSVVVGKAVFALVVPLAAVGALLAAGAPAAESAPPRQSPIDVTASAIRFDPFAPALDIHYGHSAVDLVYVQKDADCGARGGEETEEGDVAPGSAYVTYAGTRYDLVQFHFHTPSEHTFQGHHDPLEMHLVHRSAAGGVLVVGVPLRIGAPSVVDSVLSGLTPECGTPRHLDDIDLNALLPASHLTARYTGSLTTAPFTEGVLWFLMPEQHVTAATVSGFQHLFTAGNSRGTQPLNGRTVVLHP</sequence>
<keyword evidence="4" id="KW-0862">Zinc</keyword>
<dbReference type="InterPro" id="IPR041891">
    <property type="entry name" value="Alpha_CA_prokaryot-like"/>
</dbReference>
<evidence type="ECO:0000256" key="4">
    <source>
        <dbReference type="ARBA" id="ARBA00022833"/>
    </source>
</evidence>
<accession>W7J5K9</accession>
<keyword evidence="5 9" id="KW-0456">Lyase</keyword>
<dbReference type="RefSeq" id="WP_052020475.1">
    <property type="nucleotide sequence ID" value="NZ_AYXG01000016.1"/>
</dbReference>
<dbReference type="SMART" id="SM01057">
    <property type="entry name" value="Carb_anhydrase"/>
    <property type="match status" value="1"/>
</dbReference>
<dbReference type="GO" id="GO:0008270">
    <property type="term" value="F:zinc ion binding"/>
    <property type="evidence" value="ECO:0007669"/>
    <property type="project" value="InterPro"/>
</dbReference>
<feature type="chain" id="PRO_5004894452" description="carbonic anhydrase" evidence="7">
    <location>
        <begin position="33"/>
        <end position="246"/>
    </location>
</feature>
<evidence type="ECO:0000259" key="8">
    <source>
        <dbReference type="PROSITE" id="PS51144"/>
    </source>
</evidence>
<dbReference type="Proteomes" id="UP000019277">
    <property type="component" value="Unassembled WGS sequence"/>
</dbReference>
<dbReference type="OrthoDB" id="5327615at2"/>
<dbReference type="Gene3D" id="3.10.200.10">
    <property type="entry name" value="Alpha carbonic anhydrase"/>
    <property type="match status" value="1"/>
</dbReference>
<dbReference type="SUPFAM" id="SSF51069">
    <property type="entry name" value="Carbonic anhydrase"/>
    <property type="match status" value="1"/>
</dbReference>
<dbReference type="InterPro" id="IPR001148">
    <property type="entry name" value="CA_dom"/>
</dbReference>
<evidence type="ECO:0000313" key="9">
    <source>
        <dbReference type="EMBL" id="EWC64271.1"/>
    </source>
</evidence>
<comment type="catalytic activity">
    <reaction evidence="6">
        <text>hydrogencarbonate + H(+) = CO2 + H2O</text>
        <dbReference type="Rhea" id="RHEA:10748"/>
        <dbReference type="ChEBI" id="CHEBI:15377"/>
        <dbReference type="ChEBI" id="CHEBI:15378"/>
        <dbReference type="ChEBI" id="CHEBI:16526"/>
        <dbReference type="ChEBI" id="CHEBI:17544"/>
        <dbReference type="EC" id="4.2.1.1"/>
    </reaction>
</comment>
<reference evidence="9 10" key="1">
    <citation type="journal article" date="2014" name="Genome Announc.">
        <title>Draft Genome Sequence of the Antitrypanosomally Active Sponge-Associated Bacterium Actinokineospora sp. Strain EG49.</title>
        <authorList>
            <person name="Harjes J."/>
            <person name="Ryu T."/>
            <person name="Abdelmohsen U.R."/>
            <person name="Moitinho-Silva L."/>
            <person name="Horn H."/>
            <person name="Ravasi T."/>
            <person name="Hentschel U."/>
        </authorList>
    </citation>
    <scope>NUCLEOTIDE SEQUENCE [LARGE SCALE GENOMIC DNA]</scope>
    <source>
        <strain evidence="9 10">EG49</strain>
    </source>
</reference>
<dbReference type="InterPro" id="IPR036398">
    <property type="entry name" value="CA_dom_sf"/>
</dbReference>
<comment type="caution">
    <text evidence="9">The sequence shown here is derived from an EMBL/GenBank/DDBJ whole genome shotgun (WGS) entry which is preliminary data.</text>
</comment>
<dbReference type="PROSITE" id="PS51144">
    <property type="entry name" value="ALPHA_CA_2"/>
    <property type="match status" value="1"/>
</dbReference>
<dbReference type="PATRIC" id="fig|909613.9.peg.407"/>
<gene>
    <name evidence="9" type="ORF">UO65_0394</name>
</gene>
<proteinExistence type="inferred from homology"/>
<keyword evidence="3" id="KW-0479">Metal-binding</keyword>
<keyword evidence="10" id="KW-1185">Reference proteome</keyword>